<sequence length="414" mass="44227">MLVPGGSAVRIPSLRGVLSTRDADLDAVARDFGNRVHHRPLAVLRPADPADVAAVVRFGRDCGLAVVPRGAGHSVDGQAQAKDGIVVDLSSLAAVHELGPDWIRVEAGARWSAVVAATLPCGLAPPVLPDYLELSVGGTLSVGGLGGASHQYGCVADNVLELEVVTPEGTLLTCSPTRNAELFDAVRASQGQHGIMTGVTLALTEARSTARRYLLGYRDLGAFLADQQRLTEDRRFDHVAGQARHEGPGWLFVLEAMKAFVPPNEPDDRDLLDHLAYQRGTEVIETTGYEAFLQRLAPFEASMRALGSWQRHPHPRCNVLLPGRHAEVIISETLDNLPPEDLGVGGSVLIYPVPTACLAAPRMPKAHDATTVLFGVQRTAPPGDRAALDHMRRSNAALRMRAQRAGGASYSPPR</sequence>
<keyword evidence="5" id="KW-0560">Oxidoreductase</keyword>
<dbReference type="OrthoDB" id="6278354at2"/>
<evidence type="ECO:0000259" key="6">
    <source>
        <dbReference type="PROSITE" id="PS51387"/>
    </source>
</evidence>
<dbReference type="GO" id="GO:0019139">
    <property type="term" value="F:cytokinin dehydrogenase activity"/>
    <property type="evidence" value="ECO:0007669"/>
    <property type="project" value="InterPro"/>
</dbReference>
<dbReference type="Pfam" id="PF09265">
    <property type="entry name" value="Cytokin-bind"/>
    <property type="match status" value="1"/>
</dbReference>
<evidence type="ECO:0000256" key="1">
    <source>
        <dbReference type="ARBA" id="ARBA00001974"/>
    </source>
</evidence>
<dbReference type="InterPro" id="IPR050432">
    <property type="entry name" value="FAD-linked_Oxidoreductases_BP"/>
</dbReference>
<comment type="cofactor">
    <cofactor evidence="1">
        <name>FAD</name>
        <dbReference type="ChEBI" id="CHEBI:57692"/>
    </cofactor>
</comment>
<dbReference type="InterPro" id="IPR016170">
    <property type="entry name" value="Cytok_DH_C_sf"/>
</dbReference>
<proteinExistence type="inferred from homology"/>
<dbReference type="SUPFAM" id="SSF56176">
    <property type="entry name" value="FAD-binding/transporter-associated domain-like"/>
    <property type="match status" value="1"/>
</dbReference>
<accession>A0A2N8TXZ2</accession>
<dbReference type="InterPro" id="IPR016164">
    <property type="entry name" value="FAD-linked_Oxase-like_C"/>
</dbReference>
<dbReference type="InterPro" id="IPR016169">
    <property type="entry name" value="FAD-bd_PCMH_sub2"/>
</dbReference>
<organism evidence="7 8">
    <name type="scientific">Streptomyces cahuitamycinicus</name>
    <dbReference type="NCBI Taxonomy" id="2070367"/>
    <lineage>
        <taxon>Bacteria</taxon>
        <taxon>Bacillati</taxon>
        <taxon>Actinomycetota</taxon>
        <taxon>Actinomycetes</taxon>
        <taxon>Kitasatosporales</taxon>
        <taxon>Streptomycetaceae</taxon>
        <taxon>Streptomyces</taxon>
    </lineage>
</organism>
<dbReference type="GO" id="GO:0009690">
    <property type="term" value="P:cytokinin metabolic process"/>
    <property type="evidence" value="ECO:0007669"/>
    <property type="project" value="InterPro"/>
</dbReference>
<dbReference type="InterPro" id="IPR036318">
    <property type="entry name" value="FAD-bd_PCMH-like_sf"/>
</dbReference>
<dbReference type="AlphaFoldDB" id="A0A2N8TXZ2"/>
<dbReference type="InterPro" id="IPR016167">
    <property type="entry name" value="FAD-bd_PCMH_sub1"/>
</dbReference>
<dbReference type="PANTHER" id="PTHR13878">
    <property type="entry name" value="GULONOLACTONE OXIDASE"/>
    <property type="match status" value="1"/>
</dbReference>
<dbReference type="Gene3D" id="3.30.43.10">
    <property type="entry name" value="Uridine Diphospho-n-acetylenolpyruvylglucosamine Reductase, domain 2"/>
    <property type="match status" value="1"/>
</dbReference>
<keyword evidence="4" id="KW-0274">FAD</keyword>
<dbReference type="SUPFAM" id="SSF55103">
    <property type="entry name" value="FAD-linked oxidases, C-terminal domain"/>
    <property type="match status" value="1"/>
</dbReference>
<feature type="domain" description="FAD-binding PCMH-type" evidence="6">
    <location>
        <begin position="36"/>
        <end position="206"/>
    </location>
</feature>
<comment type="caution">
    <text evidence="7">The sequence shown here is derived from an EMBL/GenBank/DDBJ whole genome shotgun (WGS) entry which is preliminary data.</text>
</comment>
<evidence type="ECO:0000256" key="3">
    <source>
        <dbReference type="ARBA" id="ARBA00022630"/>
    </source>
</evidence>
<comment type="similarity">
    <text evidence="2">Belongs to the oxygen-dependent FAD-linked oxidoreductase family.</text>
</comment>
<dbReference type="PANTHER" id="PTHR13878:SF53">
    <property type="entry name" value="CYTOKININ DEHYDROGENASE 6"/>
    <property type="match status" value="1"/>
</dbReference>
<evidence type="ECO:0000256" key="2">
    <source>
        <dbReference type="ARBA" id="ARBA00005466"/>
    </source>
</evidence>
<dbReference type="Pfam" id="PF01565">
    <property type="entry name" value="FAD_binding_4"/>
    <property type="match status" value="1"/>
</dbReference>
<reference evidence="7 8" key="1">
    <citation type="submission" date="2018-01" db="EMBL/GenBank/DDBJ databases">
        <title>Draft genome sequence of Streptomyces sp. 13K301.</title>
        <authorList>
            <person name="Sahin N."/>
            <person name="Saygin H."/>
            <person name="Ay H."/>
        </authorList>
    </citation>
    <scope>NUCLEOTIDE SEQUENCE [LARGE SCALE GENOMIC DNA]</scope>
    <source>
        <strain evidence="7 8">13K301</strain>
    </source>
</reference>
<dbReference type="EMBL" id="POUC01000006">
    <property type="protein sequence ID" value="PNG23850.1"/>
    <property type="molecule type" value="Genomic_DNA"/>
</dbReference>
<dbReference type="Gene3D" id="3.30.465.10">
    <property type="match status" value="1"/>
</dbReference>
<dbReference type="InterPro" id="IPR006094">
    <property type="entry name" value="Oxid_FAD_bind_N"/>
</dbReference>
<keyword evidence="3" id="KW-0285">Flavoprotein</keyword>
<dbReference type="GO" id="GO:0071949">
    <property type="term" value="F:FAD binding"/>
    <property type="evidence" value="ECO:0007669"/>
    <property type="project" value="InterPro"/>
</dbReference>
<keyword evidence="8" id="KW-1185">Reference proteome</keyword>
<dbReference type="PROSITE" id="PS51387">
    <property type="entry name" value="FAD_PCMH"/>
    <property type="match status" value="1"/>
</dbReference>
<evidence type="ECO:0000313" key="7">
    <source>
        <dbReference type="EMBL" id="PNG23850.1"/>
    </source>
</evidence>
<dbReference type="Proteomes" id="UP000235943">
    <property type="component" value="Unassembled WGS sequence"/>
</dbReference>
<dbReference type="InterPro" id="IPR015345">
    <property type="entry name" value="Cytokinin_DH_FAD/cytokin-bd"/>
</dbReference>
<evidence type="ECO:0000256" key="5">
    <source>
        <dbReference type="ARBA" id="ARBA00023002"/>
    </source>
</evidence>
<dbReference type="Gene3D" id="3.40.462.10">
    <property type="entry name" value="FAD-linked oxidases, C-terminal domain"/>
    <property type="match status" value="1"/>
</dbReference>
<evidence type="ECO:0000313" key="8">
    <source>
        <dbReference type="Proteomes" id="UP000235943"/>
    </source>
</evidence>
<dbReference type="InterPro" id="IPR016166">
    <property type="entry name" value="FAD-bd_PCMH"/>
</dbReference>
<evidence type="ECO:0000256" key="4">
    <source>
        <dbReference type="ARBA" id="ARBA00022827"/>
    </source>
</evidence>
<name>A0A2N8TXZ2_9ACTN</name>
<protein>
    <submittedName>
        <fullName evidence="7">FAD-linked oxidase</fullName>
    </submittedName>
</protein>
<gene>
    <name evidence="7" type="ORF">C1J00_01650</name>
</gene>